<protein>
    <submittedName>
        <fullName evidence="2">Uncharacterized protein</fullName>
    </submittedName>
</protein>
<evidence type="ECO:0000256" key="1">
    <source>
        <dbReference type="SAM" id="MobiDB-lite"/>
    </source>
</evidence>
<dbReference type="Proteomes" id="UP001419268">
    <property type="component" value="Unassembled WGS sequence"/>
</dbReference>
<keyword evidence="3" id="KW-1185">Reference proteome</keyword>
<gene>
    <name evidence="2" type="ORF">Scep_026374</name>
</gene>
<evidence type="ECO:0000313" key="2">
    <source>
        <dbReference type="EMBL" id="KAK9094905.1"/>
    </source>
</evidence>
<dbReference type="AlphaFoldDB" id="A0AAP0HT94"/>
<feature type="region of interest" description="Disordered" evidence="1">
    <location>
        <begin position="1"/>
        <end position="100"/>
    </location>
</feature>
<accession>A0AAP0HT94</accession>
<dbReference type="EMBL" id="JBBNAG010000011">
    <property type="protein sequence ID" value="KAK9094905.1"/>
    <property type="molecule type" value="Genomic_DNA"/>
</dbReference>
<comment type="caution">
    <text evidence="2">The sequence shown here is derived from an EMBL/GenBank/DDBJ whole genome shotgun (WGS) entry which is preliminary data.</text>
</comment>
<proteinExistence type="predicted"/>
<reference evidence="2 3" key="1">
    <citation type="submission" date="2024-01" db="EMBL/GenBank/DDBJ databases">
        <title>Genome assemblies of Stephania.</title>
        <authorList>
            <person name="Yang L."/>
        </authorList>
    </citation>
    <scope>NUCLEOTIDE SEQUENCE [LARGE SCALE GENOMIC DNA]</scope>
    <source>
        <strain evidence="2">JXDWG</strain>
        <tissue evidence="2">Leaf</tissue>
    </source>
</reference>
<organism evidence="2 3">
    <name type="scientific">Stephania cephalantha</name>
    <dbReference type="NCBI Taxonomy" id="152367"/>
    <lineage>
        <taxon>Eukaryota</taxon>
        <taxon>Viridiplantae</taxon>
        <taxon>Streptophyta</taxon>
        <taxon>Embryophyta</taxon>
        <taxon>Tracheophyta</taxon>
        <taxon>Spermatophyta</taxon>
        <taxon>Magnoliopsida</taxon>
        <taxon>Ranunculales</taxon>
        <taxon>Menispermaceae</taxon>
        <taxon>Menispermoideae</taxon>
        <taxon>Cissampelideae</taxon>
        <taxon>Stephania</taxon>
    </lineage>
</organism>
<sequence length="100" mass="10312">MGAAAKSDGTRSSRKGGRSRQANTGTGGEDHATAVAPDNNLEQGQRDPRCRRSALRRKDRAGESRSTSTISVDDDDDGGGGERPAADTSVVTLSGAILGR</sequence>
<evidence type="ECO:0000313" key="3">
    <source>
        <dbReference type="Proteomes" id="UP001419268"/>
    </source>
</evidence>
<name>A0AAP0HT94_9MAGN</name>